<dbReference type="Pfam" id="PF01047">
    <property type="entry name" value="MarR"/>
    <property type="match status" value="1"/>
</dbReference>
<accession>A0A6P1ZCS6</accession>
<evidence type="ECO:0000313" key="6">
    <source>
        <dbReference type="Proteomes" id="UP000434052"/>
    </source>
</evidence>
<dbReference type="InterPro" id="IPR023187">
    <property type="entry name" value="Tscrpt_reg_MarR-type_CS"/>
</dbReference>
<dbReference type="InterPro" id="IPR036388">
    <property type="entry name" value="WH-like_DNA-bd_sf"/>
</dbReference>
<gene>
    <name evidence="5" type="ORF">DQK91_17625</name>
</gene>
<dbReference type="InterPro" id="IPR039422">
    <property type="entry name" value="MarR/SlyA-like"/>
</dbReference>
<protein>
    <recommendedName>
        <fullName evidence="4">HTH marR-type domain-containing protein</fullName>
    </recommendedName>
</protein>
<evidence type="ECO:0000259" key="4">
    <source>
        <dbReference type="PROSITE" id="PS50995"/>
    </source>
</evidence>
<dbReference type="InterPro" id="IPR000835">
    <property type="entry name" value="HTH_MarR-typ"/>
</dbReference>
<evidence type="ECO:0000256" key="2">
    <source>
        <dbReference type="ARBA" id="ARBA00023125"/>
    </source>
</evidence>
<dbReference type="GO" id="GO:0003677">
    <property type="term" value="F:DNA binding"/>
    <property type="evidence" value="ECO:0007669"/>
    <property type="project" value="UniProtKB-KW"/>
</dbReference>
<dbReference type="AlphaFoldDB" id="A0A6P1ZCS6"/>
<feature type="domain" description="HTH marR-type" evidence="4">
    <location>
        <begin position="16"/>
        <end position="148"/>
    </location>
</feature>
<dbReference type="EMBL" id="QMIF01000014">
    <property type="protein sequence ID" value="TVM31753.1"/>
    <property type="molecule type" value="Genomic_DNA"/>
</dbReference>
<evidence type="ECO:0000313" key="5">
    <source>
        <dbReference type="EMBL" id="TVM31753.1"/>
    </source>
</evidence>
<dbReference type="InterPro" id="IPR036390">
    <property type="entry name" value="WH_DNA-bd_sf"/>
</dbReference>
<dbReference type="PROSITE" id="PS01117">
    <property type="entry name" value="HTH_MARR_1"/>
    <property type="match status" value="1"/>
</dbReference>
<dbReference type="PANTHER" id="PTHR33164">
    <property type="entry name" value="TRANSCRIPTIONAL REGULATOR, MARR FAMILY"/>
    <property type="match status" value="1"/>
</dbReference>
<evidence type="ECO:0000256" key="3">
    <source>
        <dbReference type="ARBA" id="ARBA00023163"/>
    </source>
</evidence>
<dbReference type="Gene3D" id="1.10.10.10">
    <property type="entry name" value="Winged helix-like DNA-binding domain superfamily/Winged helix DNA-binding domain"/>
    <property type="match status" value="1"/>
</dbReference>
<dbReference type="SMART" id="SM00347">
    <property type="entry name" value="HTH_MARR"/>
    <property type="match status" value="1"/>
</dbReference>
<comment type="caution">
    <text evidence="5">The sequence shown here is derived from an EMBL/GenBank/DDBJ whole genome shotgun (WGS) entry which is preliminary data.</text>
</comment>
<dbReference type="PANTHER" id="PTHR33164:SF89">
    <property type="entry name" value="MARR FAMILY REGULATORY PROTEIN"/>
    <property type="match status" value="1"/>
</dbReference>
<proteinExistence type="predicted"/>
<dbReference type="GO" id="GO:0003700">
    <property type="term" value="F:DNA-binding transcription factor activity"/>
    <property type="evidence" value="ECO:0007669"/>
    <property type="project" value="InterPro"/>
</dbReference>
<dbReference type="SUPFAM" id="SSF46785">
    <property type="entry name" value="Winged helix' DNA-binding domain"/>
    <property type="match status" value="1"/>
</dbReference>
<organism evidence="5 6">
    <name type="scientific">Oceanidesulfovibrio marinus</name>
    <dbReference type="NCBI Taxonomy" id="370038"/>
    <lineage>
        <taxon>Bacteria</taxon>
        <taxon>Pseudomonadati</taxon>
        <taxon>Thermodesulfobacteriota</taxon>
        <taxon>Desulfovibrionia</taxon>
        <taxon>Desulfovibrionales</taxon>
        <taxon>Desulfovibrionaceae</taxon>
        <taxon>Oceanidesulfovibrio</taxon>
    </lineage>
</organism>
<dbReference type="GO" id="GO:0006950">
    <property type="term" value="P:response to stress"/>
    <property type="evidence" value="ECO:0007669"/>
    <property type="project" value="TreeGrafter"/>
</dbReference>
<sequence>MHFNSNAMNNPSDLPIQRIVGGIRWLTRAVAKDAERSGKRFGLTGPQASVLHAINQLGSMSSAMLSRKLHVTPGNITGIVDRLEKKGLVVRERKREDRRVVLLLLTPEGQKLADELPDPAEIKLIAGLSELPPEEIEAIDKAMAAVFDIVGADVEATDDWGQDSGKSSAP</sequence>
<reference evidence="5 6" key="1">
    <citation type="submission" date="2018-06" db="EMBL/GenBank/DDBJ databases">
        <title>Complete genome of Desulfovibrio marinus P48SEP.</title>
        <authorList>
            <person name="Crispim J.S."/>
            <person name="Vidigal P.M.P."/>
            <person name="Silva L.C.F."/>
            <person name="Araujo L.C."/>
            <person name="Laguardia C.N."/>
            <person name="Dias R.S."/>
            <person name="Sousa M.P."/>
            <person name="Paula S.O."/>
            <person name="Silva C."/>
        </authorList>
    </citation>
    <scope>NUCLEOTIDE SEQUENCE [LARGE SCALE GENOMIC DNA]</scope>
    <source>
        <strain evidence="5 6">P48SEP</strain>
    </source>
</reference>
<dbReference type="PROSITE" id="PS50995">
    <property type="entry name" value="HTH_MARR_2"/>
    <property type="match status" value="1"/>
</dbReference>
<dbReference type="PRINTS" id="PR00598">
    <property type="entry name" value="HTHMARR"/>
</dbReference>
<evidence type="ECO:0000256" key="1">
    <source>
        <dbReference type="ARBA" id="ARBA00023015"/>
    </source>
</evidence>
<keyword evidence="1" id="KW-0805">Transcription regulation</keyword>
<dbReference type="Proteomes" id="UP000434052">
    <property type="component" value="Unassembled WGS sequence"/>
</dbReference>
<name>A0A6P1ZCS6_9BACT</name>
<keyword evidence="2" id="KW-0238">DNA-binding</keyword>
<keyword evidence="3" id="KW-0804">Transcription</keyword>